<dbReference type="RefSeq" id="WP_055650252.1">
    <property type="nucleotide sequence ID" value="NZ_BQNJ01000001.1"/>
</dbReference>
<evidence type="ECO:0000313" key="9">
    <source>
        <dbReference type="EMBL" id="MUB66364.1"/>
    </source>
</evidence>
<evidence type="ECO:0000256" key="3">
    <source>
        <dbReference type="ARBA" id="ARBA00022475"/>
    </source>
</evidence>
<evidence type="ECO:0000256" key="6">
    <source>
        <dbReference type="ARBA" id="ARBA00023065"/>
    </source>
</evidence>
<dbReference type="EMBL" id="QSSQ01000014">
    <property type="protein sequence ID" value="RGM03381.1"/>
    <property type="molecule type" value="Genomic_DNA"/>
</dbReference>
<evidence type="ECO:0000256" key="2">
    <source>
        <dbReference type="ARBA" id="ARBA00022448"/>
    </source>
</evidence>
<keyword evidence="6" id="KW-0406">Ion transport</keyword>
<feature type="transmembrane region" description="Helical" evidence="8">
    <location>
        <begin position="193"/>
        <end position="217"/>
    </location>
</feature>
<reference evidence="9 14" key="2">
    <citation type="submission" date="2019-09" db="EMBL/GenBank/DDBJ databases">
        <title>Draft genome sequencing of Hungatella hathewayi 123Y-2.</title>
        <authorList>
            <person name="Lv Q."/>
            <person name="Li S."/>
        </authorList>
    </citation>
    <scope>NUCLEOTIDE SEQUENCE [LARGE SCALE GENOMIC DNA]</scope>
    <source>
        <strain evidence="9 14">123Y-2</strain>
    </source>
</reference>
<dbReference type="GO" id="GO:0030001">
    <property type="term" value="P:metal ion transport"/>
    <property type="evidence" value="ECO:0007669"/>
    <property type="project" value="UniProtKB-ARBA"/>
</dbReference>
<feature type="transmembrane region" description="Helical" evidence="8">
    <location>
        <begin position="339"/>
        <end position="360"/>
    </location>
</feature>
<feature type="transmembrane region" description="Helical" evidence="8">
    <location>
        <begin position="131"/>
        <end position="152"/>
    </location>
</feature>
<name>A0A174SWV6_9FIRM</name>
<evidence type="ECO:0000313" key="14">
    <source>
        <dbReference type="Proteomes" id="UP000434223"/>
    </source>
</evidence>
<comment type="subcellular location">
    <subcellularLocation>
        <location evidence="1">Cell membrane</location>
        <topology evidence="1">Multi-pass membrane protein</topology>
    </subcellularLocation>
</comment>
<keyword evidence="2" id="KW-0813">Transport</keyword>
<evidence type="ECO:0000313" key="13">
    <source>
        <dbReference type="Proteomes" id="UP000263014"/>
    </source>
</evidence>
<dbReference type="AlphaFoldDB" id="A0A174SWV6"/>
<feature type="transmembrane region" description="Helical" evidence="8">
    <location>
        <begin position="278"/>
        <end position="295"/>
    </location>
</feature>
<evidence type="ECO:0000313" key="12">
    <source>
        <dbReference type="Proteomes" id="UP000261257"/>
    </source>
</evidence>
<dbReference type="EMBL" id="WNME01000025">
    <property type="protein sequence ID" value="MUB66364.1"/>
    <property type="molecule type" value="Genomic_DNA"/>
</dbReference>
<feature type="transmembrane region" description="Helical" evidence="8">
    <location>
        <begin position="229"/>
        <end position="247"/>
    </location>
</feature>
<dbReference type="Proteomes" id="UP000263014">
    <property type="component" value="Unassembled WGS sequence"/>
</dbReference>
<feature type="transmembrane region" description="Helical" evidence="8">
    <location>
        <begin position="46"/>
        <end position="65"/>
    </location>
</feature>
<dbReference type="Pfam" id="PF02386">
    <property type="entry name" value="TrkH"/>
    <property type="match status" value="2"/>
</dbReference>
<dbReference type="PANTHER" id="PTHR32024">
    <property type="entry name" value="TRK SYSTEM POTASSIUM UPTAKE PROTEIN TRKG-RELATED"/>
    <property type="match status" value="1"/>
</dbReference>
<keyword evidence="3" id="KW-1003">Cell membrane</keyword>
<dbReference type="InterPro" id="IPR003445">
    <property type="entry name" value="Cat_transpt"/>
</dbReference>
<evidence type="ECO:0000313" key="11">
    <source>
        <dbReference type="EMBL" id="RGM03381.1"/>
    </source>
</evidence>
<keyword evidence="7 8" id="KW-0472">Membrane</keyword>
<feature type="transmembrane region" description="Helical" evidence="8">
    <location>
        <begin position="77"/>
        <end position="101"/>
    </location>
</feature>
<evidence type="ECO:0000256" key="7">
    <source>
        <dbReference type="ARBA" id="ARBA00023136"/>
    </source>
</evidence>
<comment type="caution">
    <text evidence="10">The sequence shown here is derived from an EMBL/GenBank/DDBJ whole genome shotgun (WGS) entry which is preliminary data.</text>
</comment>
<feature type="transmembrane region" description="Helical" evidence="8">
    <location>
        <begin position="301"/>
        <end position="319"/>
    </location>
</feature>
<protein>
    <submittedName>
        <fullName evidence="10">H(+)-transporting ATPase</fullName>
    </submittedName>
</protein>
<evidence type="ECO:0000313" key="10">
    <source>
        <dbReference type="EMBL" id="RGJ00366.1"/>
    </source>
</evidence>
<evidence type="ECO:0000256" key="5">
    <source>
        <dbReference type="ARBA" id="ARBA00022989"/>
    </source>
</evidence>
<gene>
    <name evidence="11" type="ORF">DXC39_15255</name>
    <name evidence="10" type="ORF">DXD79_21345</name>
    <name evidence="9" type="ORF">GNE07_25420</name>
</gene>
<dbReference type="OrthoDB" id="9810952at2"/>
<evidence type="ECO:0000256" key="8">
    <source>
        <dbReference type="SAM" id="Phobius"/>
    </source>
</evidence>
<keyword evidence="4 8" id="KW-0812">Transmembrane</keyword>
<accession>A0A174SWV6</accession>
<proteinExistence type="predicted"/>
<dbReference type="PANTHER" id="PTHR32024:SF1">
    <property type="entry name" value="KTR SYSTEM POTASSIUM UPTAKE PROTEIN B"/>
    <property type="match status" value="1"/>
</dbReference>
<dbReference type="EMBL" id="QSON01000011">
    <property type="protein sequence ID" value="RGJ00366.1"/>
    <property type="molecule type" value="Genomic_DNA"/>
</dbReference>
<keyword evidence="5 8" id="KW-1133">Transmembrane helix</keyword>
<dbReference type="GO" id="GO:0008324">
    <property type="term" value="F:monoatomic cation transmembrane transporter activity"/>
    <property type="evidence" value="ECO:0007669"/>
    <property type="project" value="InterPro"/>
</dbReference>
<feature type="transmembrane region" description="Helical" evidence="8">
    <location>
        <begin position="16"/>
        <end position="34"/>
    </location>
</feature>
<dbReference type="Proteomes" id="UP000261257">
    <property type="component" value="Unassembled WGS sequence"/>
</dbReference>
<feature type="transmembrane region" description="Helical" evidence="8">
    <location>
        <begin position="396"/>
        <end position="417"/>
    </location>
</feature>
<reference evidence="12 13" key="1">
    <citation type="submission" date="2018-08" db="EMBL/GenBank/DDBJ databases">
        <title>A genome reference for cultivated species of the human gut microbiota.</title>
        <authorList>
            <person name="Zou Y."/>
            <person name="Xue W."/>
            <person name="Luo G."/>
        </authorList>
    </citation>
    <scope>NUCLEOTIDE SEQUENCE [LARGE SCALE GENOMIC DNA]</scope>
    <source>
        <strain evidence="11 12">TF05-11AC</strain>
        <strain evidence="10 13">TM09-12</strain>
    </source>
</reference>
<evidence type="ECO:0000256" key="4">
    <source>
        <dbReference type="ARBA" id="ARBA00022692"/>
    </source>
</evidence>
<sequence length="434" mass="46303">MNRVFQYLKGQPPGRLITLGFATVILLGTFLLLLPISVNPGMKVGVIDALFTATSAVCVTGLIAIDTADHFTAFGRAVVALLIQIGGLGVTSVGVGFILAAGKRVGFKGRLLVREALNVDSSKGVVRLIKAILLTTLFFEAVGAILSFIVFVQDYPPLKAMEISIFHSIAAFNNSGFDILGGLQNLIPYQSDVLLNFVTCGLIIFGGLGFLVILDVLKMRSFKKLCLHSKVVITTSGILLITGTLLLKVTEDISWLGAFFQSVSARTAGFSTYPIGEFSNAGLFILAMLMFIGASPGSTGGGIKTSTFFALLVSVRSLMTKKHYGAFHRSIPAEGISKAYMIAFLSLLVVCGGTLLLCILEPGYSFIQLMFEVTSAFGTVGLSTGITPELGNFSKLLIILIMFIGRLGAFTLASMWVCRPAPHARYIEESIIIG</sequence>
<evidence type="ECO:0000256" key="1">
    <source>
        <dbReference type="ARBA" id="ARBA00004651"/>
    </source>
</evidence>
<dbReference type="GO" id="GO:0005886">
    <property type="term" value="C:plasma membrane"/>
    <property type="evidence" value="ECO:0007669"/>
    <property type="project" value="UniProtKB-SubCell"/>
</dbReference>
<organism evidence="10 13">
    <name type="scientific">Hungatella hathewayi</name>
    <dbReference type="NCBI Taxonomy" id="154046"/>
    <lineage>
        <taxon>Bacteria</taxon>
        <taxon>Bacillati</taxon>
        <taxon>Bacillota</taxon>
        <taxon>Clostridia</taxon>
        <taxon>Lachnospirales</taxon>
        <taxon>Lachnospiraceae</taxon>
        <taxon>Hungatella</taxon>
    </lineage>
</organism>
<dbReference type="Proteomes" id="UP000434223">
    <property type="component" value="Unassembled WGS sequence"/>
</dbReference>